<keyword evidence="1" id="KW-0472">Membrane</keyword>
<dbReference type="Proteomes" id="UP000549590">
    <property type="component" value="Unassembled WGS sequence"/>
</dbReference>
<sequence>MIVKDIIKSPSKLRAYFIGLVIFLVFMIVANYYLLPKAFMYFEYDYEGAIPSFINNLIALLGSSLIASGFIWFVTPSGLDGNDVKVISSHDIKYFLSSMLNRTEHFSYYGHTARWNRAVTFPKILEQAKDLRVTKHIDLIIIDPDDLSACNLYASFGHGEREKGRKIQSATDVRIELLTTFLCCLEINKSPFIEIGLYVTDRVSISRYDISDNALMLTKPYQGDPALYFPKNTFFYSSYKEEFNVAKQQCKKINLNISEKDIKASNLNKALCEAGFQADYVNNEFEKELLKAFGKVERPY</sequence>
<feature type="transmembrane region" description="Helical" evidence="1">
    <location>
        <begin position="54"/>
        <end position="75"/>
    </location>
</feature>
<keyword evidence="1" id="KW-1133">Transmembrane helix</keyword>
<evidence type="ECO:0000313" key="2">
    <source>
        <dbReference type="EMBL" id="NMP02441.1"/>
    </source>
</evidence>
<organism evidence="2 3">
    <name type="scientific">Pseudoalteromonas arctica</name>
    <dbReference type="NCBI Taxonomy" id="394751"/>
    <lineage>
        <taxon>Bacteria</taxon>
        <taxon>Pseudomonadati</taxon>
        <taxon>Pseudomonadota</taxon>
        <taxon>Gammaproteobacteria</taxon>
        <taxon>Alteromonadales</taxon>
        <taxon>Pseudoalteromonadaceae</taxon>
        <taxon>Pseudoalteromonas</taxon>
    </lineage>
</organism>
<proteinExistence type="predicted"/>
<dbReference type="AlphaFoldDB" id="A0AAP6Y1Z9"/>
<evidence type="ECO:0000256" key="1">
    <source>
        <dbReference type="SAM" id="Phobius"/>
    </source>
</evidence>
<protein>
    <submittedName>
        <fullName evidence="2">Uncharacterized protein</fullName>
    </submittedName>
</protein>
<dbReference type="EMBL" id="JABBYB010000003">
    <property type="protein sequence ID" value="NMP02441.1"/>
    <property type="molecule type" value="Genomic_DNA"/>
</dbReference>
<gene>
    <name evidence="2" type="ORF">HHE94_06865</name>
</gene>
<dbReference type="RefSeq" id="WP_169044097.1">
    <property type="nucleotide sequence ID" value="NZ_JABBYB010000003.1"/>
</dbReference>
<accession>A0AAP6Y1Z9</accession>
<reference evidence="2 3" key="1">
    <citation type="submission" date="2020-04" db="EMBL/GenBank/DDBJ databases">
        <title>Genome sequencing and assembly of Pseudoalteromonas arctica.</title>
        <authorList>
            <person name="Cook G.M."/>
        </authorList>
    </citation>
    <scope>NUCLEOTIDE SEQUENCE [LARGE SCALE GENOMIC DNA]</scope>
    <source>
        <strain evidence="2 3">NEC-BIFX-2020_001</strain>
    </source>
</reference>
<evidence type="ECO:0000313" key="3">
    <source>
        <dbReference type="Proteomes" id="UP000549590"/>
    </source>
</evidence>
<comment type="caution">
    <text evidence="2">The sequence shown here is derived from an EMBL/GenBank/DDBJ whole genome shotgun (WGS) entry which is preliminary data.</text>
</comment>
<keyword evidence="1" id="KW-0812">Transmembrane</keyword>
<name>A0AAP6Y1Z9_9GAMM</name>
<feature type="transmembrane region" description="Helical" evidence="1">
    <location>
        <begin position="15"/>
        <end position="34"/>
    </location>
</feature>